<dbReference type="AlphaFoldDB" id="A0AAF0UP09"/>
<evidence type="ECO:0000256" key="1">
    <source>
        <dbReference type="SAM" id="MobiDB-lite"/>
    </source>
</evidence>
<name>A0AAF0UP09_SOLVR</name>
<accession>A0AAF0UP09</accession>
<feature type="region of interest" description="Disordered" evidence="1">
    <location>
        <begin position="1"/>
        <end position="51"/>
    </location>
</feature>
<keyword evidence="3" id="KW-1185">Reference proteome</keyword>
<reference evidence="2" key="1">
    <citation type="submission" date="2023-08" db="EMBL/GenBank/DDBJ databases">
        <title>A de novo genome assembly of Solanum verrucosum Schlechtendal, a Mexican diploid species geographically isolated from the other diploid A-genome species in potato relatives.</title>
        <authorList>
            <person name="Hosaka K."/>
        </authorList>
    </citation>
    <scope>NUCLEOTIDE SEQUENCE</scope>
    <source>
        <tissue evidence="2">Young leaves</tissue>
    </source>
</reference>
<evidence type="ECO:0000313" key="3">
    <source>
        <dbReference type="Proteomes" id="UP001234989"/>
    </source>
</evidence>
<evidence type="ECO:0000313" key="2">
    <source>
        <dbReference type="EMBL" id="WMV49837.1"/>
    </source>
</evidence>
<organism evidence="2 3">
    <name type="scientific">Solanum verrucosum</name>
    <dbReference type="NCBI Taxonomy" id="315347"/>
    <lineage>
        <taxon>Eukaryota</taxon>
        <taxon>Viridiplantae</taxon>
        <taxon>Streptophyta</taxon>
        <taxon>Embryophyta</taxon>
        <taxon>Tracheophyta</taxon>
        <taxon>Spermatophyta</taxon>
        <taxon>Magnoliopsida</taxon>
        <taxon>eudicotyledons</taxon>
        <taxon>Gunneridae</taxon>
        <taxon>Pentapetalae</taxon>
        <taxon>asterids</taxon>
        <taxon>lamiids</taxon>
        <taxon>Solanales</taxon>
        <taxon>Solanaceae</taxon>
        <taxon>Solanoideae</taxon>
        <taxon>Solaneae</taxon>
        <taxon>Solanum</taxon>
    </lineage>
</organism>
<proteinExistence type="predicted"/>
<dbReference type="Proteomes" id="UP001234989">
    <property type="component" value="Chromosome 10"/>
</dbReference>
<feature type="compositionally biased region" description="Low complexity" evidence="1">
    <location>
        <begin position="18"/>
        <end position="27"/>
    </location>
</feature>
<gene>
    <name evidence="2" type="ORF">MTR67_043222</name>
</gene>
<feature type="compositionally biased region" description="Basic and acidic residues" evidence="1">
    <location>
        <begin position="37"/>
        <end position="51"/>
    </location>
</feature>
<sequence>MTTQGAFSSGIEGDQDDQGAPPQAPQDSVDPLTIKRNPPEGRSRKLERVRSEYSNLGPMDMVVLNFNKGFLDKVPPRFSKEKVSYPKSQGKGSGSLFPTCAWYGKSHEGKANVVGDALSRLSMGSVAHVKEETKELVRDVHRLARLGV</sequence>
<protein>
    <submittedName>
        <fullName evidence="2">Uncharacterized protein</fullName>
    </submittedName>
</protein>
<dbReference type="EMBL" id="CP133621">
    <property type="protein sequence ID" value="WMV49837.1"/>
    <property type="molecule type" value="Genomic_DNA"/>
</dbReference>